<dbReference type="EMBL" id="CACVKT020008964">
    <property type="protein sequence ID" value="CAC5418944.1"/>
    <property type="molecule type" value="Genomic_DNA"/>
</dbReference>
<feature type="region of interest" description="Disordered" evidence="1">
    <location>
        <begin position="700"/>
        <end position="779"/>
    </location>
</feature>
<dbReference type="Gene3D" id="3.60.10.10">
    <property type="entry name" value="Endonuclease/exonuclease/phosphatase"/>
    <property type="match status" value="1"/>
</dbReference>
<proteinExistence type="predicted"/>
<evidence type="ECO:0000313" key="3">
    <source>
        <dbReference type="EMBL" id="CAC5418944.1"/>
    </source>
</evidence>
<evidence type="ECO:0000313" key="4">
    <source>
        <dbReference type="Proteomes" id="UP000507470"/>
    </source>
</evidence>
<dbReference type="SUPFAM" id="SSF56219">
    <property type="entry name" value="DNase I-like"/>
    <property type="match status" value="1"/>
</dbReference>
<name>A0A6J8EE43_MYTCO</name>
<feature type="compositionally biased region" description="Basic and acidic residues" evidence="1">
    <location>
        <begin position="760"/>
        <end position="779"/>
    </location>
</feature>
<feature type="compositionally biased region" description="Basic and acidic residues" evidence="1">
    <location>
        <begin position="635"/>
        <end position="644"/>
    </location>
</feature>
<gene>
    <name evidence="3" type="ORF">MCOR_51336</name>
</gene>
<accession>A0A6J8EE43</accession>
<feature type="region of interest" description="Disordered" evidence="1">
    <location>
        <begin position="45"/>
        <end position="68"/>
    </location>
</feature>
<dbReference type="InterPro" id="IPR005135">
    <property type="entry name" value="Endo/exonuclease/phosphatase"/>
</dbReference>
<feature type="region of interest" description="Disordered" evidence="1">
    <location>
        <begin position="628"/>
        <end position="679"/>
    </location>
</feature>
<dbReference type="AlphaFoldDB" id="A0A6J8EE43"/>
<organism evidence="3 4">
    <name type="scientific">Mytilus coruscus</name>
    <name type="common">Sea mussel</name>
    <dbReference type="NCBI Taxonomy" id="42192"/>
    <lineage>
        <taxon>Eukaryota</taxon>
        <taxon>Metazoa</taxon>
        <taxon>Spiralia</taxon>
        <taxon>Lophotrochozoa</taxon>
        <taxon>Mollusca</taxon>
        <taxon>Bivalvia</taxon>
        <taxon>Autobranchia</taxon>
        <taxon>Pteriomorphia</taxon>
        <taxon>Mytilida</taxon>
        <taxon>Mytiloidea</taxon>
        <taxon>Mytilidae</taxon>
        <taxon>Mytilinae</taxon>
        <taxon>Mytilus</taxon>
    </lineage>
</organism>
<dbReference type="GO" id="GO:0003824">
    <property type="term" value="F:catalytic activity"/>
    <property type="evidence" value="ECO:0007669"/>
    <property type="project" value="InterPro"/>
</dbReference>
<feature type="compositionally biased region" description="Acidic residues" evidence="1">
    <location>
        <begin position="654"/>
        <end position="663"/>
    </location>
</feature>
<feature type="compositionally biased region" description="Basic and acidic residues" evidence="1">
    <location>
        <begin position="45"/>
        <end position="55"/>
    </location>
</feature>
<evidence type="ECO:0000259" key="2">
    <source>
        <dbReference type="Pfam" id="PF03372"/>
    </source>
</evidence>
<dbReference type="InterPro" id="IPR036691">
    <property type="entry name" value="Endo/exonu/phosph_ase_sf"/>
</dbReference>
<keyword evidence="4" id="KW-1185">Reference proteome</keyword>
<evidence type="ECO:0000256" key="1">
    <source>
        <dbReference type="SAM" id="MobiDB-lite"/>
    </source>
</evidence>
<feature type="domain" description="Endonuclease/exonuclease/phosphatase" evidence="2">
    <location>
        <begin position="139"/>
        <end position="356"/>
    </location>
</feature>
<dbReference type="Pfam" id="PF03372">
    <property type="entry name" value="Exo_endo_phos"/>
    <property type="match status" value="1"/>
</dbReference>
<reference evidence="3 4" key="1">
    <citation type="submission" date="2020-06" db="EMBL/GenBank/DDBJ databases">
        <authorList>
            <person name="Li R."/>
            <person name="Bekaert M."/>
        </authorList>
    </citation>
    <scope>NUCLEOTIDE SEQUENCE [LARGE SCALE GENOMIC DNA]</scope>
    <source>
        <strain evidence="4">wild</strain>
    </source>
</reference>
<dbReference type="Proteomes" id="UP000507470">
    <property type="component" value="Unassembled WGS sequence"/>
</dbReference>
<dbReference type="OrthoDB" id="6090099at2759"/>
<protein>
    <recommendedName>
        <fullName evidence="2">Endonuclease/exonuclease/phosphatase domain-containing protein</fullName>
    </recommendedName>
</protein>
<feature type="compositionally biased region" description="Basic and acidic residues" evidence="1">
    <location>
        <begin position="708"/>
        <end position="730"/>
    </location>
</feature>
<sequence>MKKSESGNLNSRSDNSDELLVQVRNKVTKFIVGRIENELDKLTDNLSESNDKTKDTQNLLNQQNVNGNSENHYSQHNWGYQNCYQQYPYTYYYDHQNSYYTDSYETENEGYSNSYVRCDHENQWPRDSSQDNNQNVSHANLIDVLALNNQLYFQNIFLIQEHWLFNFQLHLLNELHQNICGIGNAVDDKDPISPTNLPRGYGGTGILWRKDLNNFINPLDIGNDRICCVELLGSSKLLLVSDYLPCKGSPSDSLEFYNCIDQLREIVQRYSDSHSIIIGGDFNEKILSKIDTRRNKYLVDFLNENRLYTDENGITFVNCNGKGTSTIDFLLFKHECKENVICIETMDNVTTNVSDHYPVKAKVKFTINAKEKSKCSNSKILHMSSKTLVENGLNTFSSSLKNRYEVDFAFQNMNSDTLYRTEDNILIGWKHHFKNLTKNSIHEHFDNKYQQKVEQEYIDIIVELCFSTKIRINPDIIKYQNPLQRGFTRRTAPLNCSFIIEEFHKGCVELNDQTTITMLDAKSAFDAVKHAGLVRRLYQMKIPEQSILIIDNLYKNAVSCVSWNNEISDTFRIEQGVRQEKKPGATCYIPGENVECVPNASCKEEQSRFKCTCSNHYFEDEGLCDKRRPAVTPPKVRDSSENHSSRKNSSVECSEPEDEDGDMDSIFQQPSTSSSSACSVTMVPATVKLIADSKIEKDTSLPQMTHISRAERKKTDERTRKDQNDPECRKKQGTSGKIRKSDESLMAMLKEQQKEFLSNESKRWEEEKAREEKMRKEDKEHEMKLFSMLTTILKGQPSSQITSCHASSVSSFPSSSFQDSTFQASPLHSTSTSSTYHRPTSIINNASFLPEASCSNMSFLRMLNNDDCF</sequence>